<dbReference type="Proteomes" id="UP000821866">
    <property type="component" value="Chromosome 7"/>
</dbReference>
<organism evidence="1 2">
    <name type="scientific">Rhipicephalus microplus</name>
    <name type="common">Cattle tick</name>
    <name type="synonym">Boophilus microplus</name>
    <dbReference type="NCBI Taxonomy" id="6941"/>
    <lineage>
        <taxon>Eukaryota</taxon>
        <taxon>Metazoa</taxon>
        <taxon>Ecdysozoa</taxon>
        <taxon>Arthropoda</taxon>
        <taxon>Chelicerata</taxon>
        <taxon>Arachnida</taxon>
        <taxon>Acari</taxon>
        <taxon>Parasitiformes</taxon>
        <taxon>Ixodida</taxon>
        <taxon>Ixodoidea</taxon>
        <taxon>Ixodidae</taxon>
        <taxon>Rhipicephalinae</taxon>
        <taxon>Rhipicephalus</taxon>
        <taxon>Boophilus</taxon>
    </lineage>
</organism>
<keyword evidence="2" id="KW-1185">Reference proteome</keyword>
<evidence type="ECO:0000313" key="1">
    <source>
        <dbReference type="EMBL" id="KAH8021434.1"/>
    </source>
</evidence>
<evidence type="ECO:0000313" key="2">
    <source>
        <dbReference type="Proteomes" id="UP000821866"/>
    </source>
</evidence>
<reference evidence="1" key="1">
    <citation type="journal article" date="2020" name="Cell">
        <title>Large-Scale Comparative Analyses of Tick Genomes Elucidate Their Genetic Diversity and Vector Capacities.</title>
        <authorList>
            <consortium name="Tick Genome and Microbiome Consortium (TIGMIC)"/>
            <person name="Jia N."/>
            <person name="Wang J."/>
            <person name="Shi W."/>
            <person name="Du L."/>
            <person name="Sun Y."/>
            <person name="Zhan W."/>
            <person name="Jiang J.F."/>
            <person name="Wang Q."/>
            <person name="Zhang B."/>
            <person name="Ji P."/>
            <person name="Bell-Sakyi L."/>
            <person name="Cui X.M."/>
            <person name="Yuan T.T."/>
            <person name="Jiang B.G."/>
            <person name="Yang W.F."/>
            <person name="Lam T.T."/>
            <person name="Chang Q.C."/>
            <person name="Ding S.J."/>
            <person name="Wang X.J."/>
            <person name="Zhu J.G."/>
            <person name="Ruan X.D."/>
            <person name="Zhao L."/>
            <person name="Wei J.T."/>
            <person name="Ye R.Z."/>
            <person name="Que T.C."/>
            <person name="Du C.H."/>
            <person name="Zhou Y.H."/>
            <person name="Cheng J.X."/>
            <person name="Dai P.F."/>
            <person name="Guo W.B."/>
            <person name="Han X.H."/>
            <person name="Huang E.J."/>
            <person name="Li L.F."/>
            <person name="Wei W."/>
            <person name="Gao Y.C."/>
            <person name="Liu J.Z."/>
            <person name="Shao H.Z."/>
            <person name="Wang X."/>
            <person name="Wang C.C."/>
            <person name="Yang T.C."/>
            <person name="Huo Q.B."/>
            <person name="Li W."/>
            <person name="Chen H.Y."/>
            <person name="Chen S.E."/>
            <person name="Zhou L.G."/>
            <person name="Ni X.B."/>
            <person name="Tian J.H."/>
            <person name="Sheng Y."/>
            <person name="Liu T."/>
            <person name="Pan Y.S."/>
            <person name="Xia L.Y."/>
            <person name="Li J."/>
            <person name="Zhao F."/>
            <person name="Cao W.C."/>
        </authorList>
    </citation>
    <scope>NUCLEOTIDE SEQUENCE</scope>
    <source>
        <strain evidence="1">Rmic-2018</strain>
    </source>
</reference>
<name>A0A9J6DHG1_RHIMP</name>
<protein>
    <submittedName>
        <fullName evidence="1">Uncharacterized protein</fullName>
    </submittedName>
</protein>
<reference evidence="1" key="2">
    <citation type="submission" date="2021-09" db="EMBL/GenBank/DDBJ databases">
        <authorList>
            <person name="Jia N."/>
            <person name="Wang J."/>
            <person name="Shi W."/>
            <person name="Du L."/>
            <person name="Sun Y."/>
            <person name="Zhan W."/>
            <person name="Jiang J."/>
            <person name="Wang Q."/>
            <person name="Zhang B."/>
            <person name="Ji P."/>
            <person name="Sakyi L.B."/>
            <person name="Cui X."/>
            <person name="Yuan T."/>
            <person name="Jiang B."/>
            <person name="Yang W."/>
            <person name="Lam T.T.-Y."/>
            <person name="Chang Q."/>
            <person name="Ding S."/>
            <person name="Wang X."/>
            <person name="Zhu J."/>
            <person name="Ruan X."/>
            <person name="Zhao L."/>
            <person name="Wei J."/>
            <person name="Que T."/>
            <person name="Du C."/>
            <person name="Cheng J."/>
            <person name="Dai P."/>
            <person name="Han X."/>
            <person name="Huang E."/>
            <person name="Gao Y."/>
            <person name="Liu J."/>
            <person name="Shao H."/>
            <person name="Ye R."/>
            <person name="Li L."/>
            <person name="Wei W."/>
            <person name="Wang X."/>
            <person name="Wang C."/>
            <person name="Huo Q."/>
            <person name="Li W."/>
            <person name="Guo W."/>
            <person name="Chen H."/>
            <person name="Chen S."/>
            <person name="Zhou L."/>
            <person name="Zhou L."/>
            <person name="Ni X."/>
            <person name="Tian J."/>
            <person name="Zhou Y."/>
            <person name="Sheng Y."/>
            <person name="Liu T."/>
            <person name="Pan Y."/>
            <person name="Xia L."/>
            <person name="Li J."/>
            <person name="Zhao F."/>
            <person name="Cao W."/>
        </authorList>
    </citation>
    <scope>NUCLEOTIDE SEQUENCE</scope>
    <source>
        <strain evidence="1">Rmic-2018</strain>
        <tissue evidence="1">Larvae</tissue>
    </source>
</reference>
<comment type="caution">
    <text evidence="1">The sequence shown here is derived from an EMBL/GenBank/DDBJ whole genome shotgun (WGS) entry which is preliminary data.</text>
</comment>
<dbReference type="EMBL" id="JABSTU010000009">
    <property type="protein sequence ID" value="KAH8021434.1"/>
    <property type="molecule type" value="Genomic_DNA"/>
</dbReference>
<proteinExistence type="predicted"/>
<sequence>MVAHHAPAEIEKDIICANVVQNNFFVSTPTEKNARAYVTVEALLVGSTEYEVNSYPAAPENTCKGIVRGVDLDFDNNQLLEMIVQPRSLKALEVKRIKDTTSLFCSSSLFCSMDSKCQIMSCVAPACFAVRSTNARRTFAGSVKGWVTVPTCA</sequence>
<accession>A0A9J6DHG1</accession>
<dbReference type="AlphaFoldDB" id="A0A9J6DHG1"/>
<gene>
    <name evidence="1" type="ORF">HPB51_015614</name>
</gene>